<keyword evidence="5" id="KW-0325">Glycoprotein</keyword>
<proteinExistence type="predicted"/>
<comment type="caution">
    <text evidence="9">The sequence shown here is derived from an EMBL/GenBank/DDBJ whole genome shotgun (WGS) entry which is preliminary data.</text>
</comment>
<dbReference type="RefSeq" id="XP_067078083.1">
    <property type="nucleotide sequence ID" value="XM_067221982.1"/>
</dbReference>
<evidence type="ECO:0000313" key="9">
    <source>
        <dbReference type="EMBL" id="SCU66665.1"/>
    </source>
</evidence>
<feature type="domain" description="Trypanosome variant surface glycoprotein A-type N-terminal" evidence="8">
    <location>
        <begin position="13"/>
        <end position="136"/>
    </location>
</feature>
<dbReference type="GeneID" id="92382819"/>
<evidence type="ECO:0000256" key="4">
    <source>
        <dbReference type="ARBA" id="ARBA00023136"/>
    </source>
</evidence>
<evidence type="ECO:0000256" key="5">
    <source>
        <dbReference type="ARBA" id="ARBA00023180"/>
    </source>
</evidence>
<dbReference type="GO" id="GO:0042783">
    <property type="term" value="P:symbiont-mediated evasion of host immune response"/>
    <property type="evidence" value="ECO:0007669"/>
    <property type="project" value="InterPro"/>
</dbReference>
<dbReference type="Pfam" id="PF00913">
    <property type="entry name" value="Trypan_glycop"/>
    <property type="match status" value="1"/>
</dbReference>
<evidence type="ECO:0000313" key="10">
    <source>
        <dbReference type="Proteomes" id="UP000195570"/>
    </source>
</evidence>
<dbReference type="GO" id="GO:0005886">
    <property type="term" value="C:plasma membrane"/>
    <property type="evidence" value="ECO:0007669"/>
    <property type="project" value="UniProtKB-SubCell"/>
</dbReference>
<dbReference type="EMBL" id="CZPT02000597">
    <property type="protein sequence ID" value="SCU66665.1"/>
    <property type="molecule type" value="Genomic_DNA"/>
</dbReference>
<evidence type="ECO:0000256" key="6">
    <source>
        <dbReference type="ARBA" id="ARBA00023288"/>
    </source>
</evidence>
<evidence type="ECO:0000256" key="7">
    <source>
        <dbReference type="SAM" id="SignalP"/>
    </source>
</evidence>
<dbReference type="AlphaFoldDB" id="A0A1G4I4Q7"/>
<comment type="subcellular location">
    <subcellularLocation>
        <location evidence="1">Cell membrane</location>
        <topology evidence="1">Lipid-anchor</topology>
        <topology evidence="1">GPI-anchor</topology>
    </subcellularLocation>
</comment>
<name>A0A1G4I4Q7_TRYEQ</name>
<keyword evidence="2" id="KW-1003">Cell membrane</keyword>
<evidence type="ECO:0000256" key="1">
    <source>
        <dbReference type="ARBA" id="ARBA00004609"/>
    </source>
</evidence>
<keyword evidence="4" id="KW-0472">Membrane</keyword>
<evidence type="ECO:0000259" key="8">
    <source>
        <dbReference type="Pfam" id="PF00913"/>
    </source>
</evidence>
<dbReference type="Proteomes" id="UP000195570">
    <property type="component" value="Unassembled WGS sequence"/>
</dbReference>
<organism evidence="9 10">
    <name type="scientific">Trypanosoma equiperdum</name>
    <dbReference type="NCBI Taxonomy" id="5694"/>
    <lineage>
        <taxon>Eukaryota</taxon>
        <taxon>Discoba</taxon>
        <taxon>Euglenozoa</taxon>
        <taxon>Kinetoplastea</taxon>
        <taxon>Metakinetoplastina</taxon>
        <taxon>Trypanosomatida</taxon>
        <taxon>Trypanosomatidae</taxon>
        <taxon>Trypanosoma</taxon>
    </lineage>
</organism>
<sequence length="138" mass="14890">MLTQHRLRLSAALVILAHTVHQAKETSGNALATQEKEEICGLAGELAEYPSYVNTKIKAAADAANELPTHELKLHIYTQQHDTATAKAMIPILAVLADKKKHSIVALATIGKGIEAAAAEVRLNVRLVEVVEFLADLH</sequence>
<feature type="signal peptide" evidence="7">
    <location>
        <begin position="1"/>
        <end position="22"/>
    </location>
</feature>
<dbReference type="Gene3D" id="3.90.150.10">
    <property type="entry name" value="Variant Surface Glycoprotein, subunit A domain 1"/>
    <property type="match status" value="1"/>
</dbReference>
<accession>A0A1G4I4Q7</accession>
<reference evidence="9" key="1">
    <citation type="submission" date="2016-09" db="EMBL/GenBank/DDBJ databases">
        <authorList>
            <person name="Hebert L."/>
            <person name="Moumen B."/>
        </authorList>
    </citation>
    <scope>NUCLEOTIDE SEQUENCE [LARGE SCALE GENOMIC DNA]</scope>
    <source>
        <strain evidence="9">OVI</strain>
    </source>
</reference>
<evidence type="ECO:0000256" key="2">
    <source>
        <dbReference type="ARBA" id="ARBA00022475"/>
    </source>
</evidence>
<evidence type="ECO:0000256" key="3">
    <source>
        <dbReference type="ARBA" id="ARBA00022622"/>
    </source>
</evidence>
<dbReference type="InterPro" id="IPR001812">
    <property type="entry name" value="Trypano_VSG_A_N_dom"/>
</dbReference>
<gene>
    <name evidence="9" type="ORF">TEOVI_000888500</name>
</gene>
<dbReference type="VEuPathDB" id="TriTrypDB:TEOVI_000888500"/>
<dbReference type="SUPFAM" id="SSF58087">
    <property type="entry name" value="Variant surface glycoprotein (N-terminal domain)"/>
    <property type="match status" value="1"/>
</dbReference>
<dbReference type="GO" id="GO:0098552">
    <property type="term" value="C:side of membrane"/>
    <property type="evidence" value="ECO:0007669"/>
    <property type="project" value="UniProtKB-KW"/>
</dbReference>
<keyword evidence="3" id="KW-0336">GPI-anchor</keyword>
<protein>
    <submittedName>
        <fullName evidence="9">Trypanosome variant surface glycoprotein (A-type), putative</fullName>
    </submittedName>
</protein>
<keyword evidence="10" id="KW-1185">Reference proteome</keyword>
<keyword evidence="7" id="KW-0732">Signal</keyword>
<keyword evidence="6" id="KW-0449">Lipoprotein</keyword>
<feature type="chain" id="PRO_5009235348" evidence="7">
    <location>
        <begin position="23"/>
        <end position="138"/>
    </location>
</feature>
<dbReference type="Gene3D" id="1.10.470.10">
    <property type="entry name" value="Variant Surface Glycoprotein, subunit A, domain 2"/>
    <property type="match status" value="1"/>
</dbReference>